<dbReference type="CDD" id="cd19495">
    <property type="entry name" value="Elp6"/>
    <property type="match status" value="1"/>
</dbReference>
<sequence length="297" mass="33627">MDLFSHLNWYRGNNVDGTPMKAVPSSKLILIADTLGAEGSFVIHDVLQSVSKRDDMGVCLVGLNQSLFHYHSVGRKLGYNLTTENQKGHFSFINGLGSSYSWIEQLAAAAREEAGIEEEPPLDPISKGFQPFPIQPLPANSSSNNNTNKSDKSQFFKQLFELLVKDHQQRMKKLQNSHTLFVIDNLNLLSSFGASDIDVLHFIQFCQSYVKEQANCSLLLLYHSDCTDDETFLRLLQYESDLTLMVDGLKTGYSRDIDGQIDFLQKREDNTLQRLSAIHYQVLDNSIRYFSMGSRIQ</sequence>
<keyword evidence="4" id="KW-1185">Reference proteome</keyword>
<gene>
    <name evidence="3" type="ORF">PPL_07245</name>
</gene>
<dbReference type="PANTHER" id="PTHR16184">
    <property type="entry name" value="ELONGATOR COMPLEX PROTEIN 6"/>
    <property type="match status" value="1"/>
</dbReference>
<organism evidence="3 4">
    <name type="scientific">Heterostelium pallidum (strain ATCC 26659 / Pp 5 / PN500)</name>
    <name type="common">Cellular slime mold</name>
    <name type="synonym">Polysphondylium pallidum</name>
    <dbReference type="NCBI Taxonomy" id="670386"/>
    <lineage>
        <taxon>Eukaryota</taxon>
        <taxon>Amoebozoa</taxon>
        <taxon>Evosea</taxon>
        <taxon>Eumycetozoa</taxon>
        <taxon>Dictyostelia</taxon>
        <taxon>Acytosteliales</taxon>
        <taxon>Acytosteliaceae</taxon>
        <taxon>Heterostelium</taxon>
    </lineage>
</organism>
<dbReference type="OMA" id="KMGCNLT"/>
<comment type="pathway">
    <text evidence="1">tRNA modification; 5-methoxycarbonylmethyl-2-thiouridine-tRNA biosynthesis.</text>
</comment>
<dbReference type="UniPathway" id="UPA00988"/>
<dbReference type="EMBL" id="ADBJ01000031">
    <property type="protein sequence ID" value="EFA80411.1"/>
    <property type="molecule type" value="Genomic_DNA"/>
</dbReference>
<dbReference type="GO" id="GO:0002098">
    <property type="term" value="P:tRNA wobble uridine modification"/>
    <property type="evidence" value="ECO:0007669"/>
    <property type="project" value="InterPro"/>
</dbReference>
<name>D3BET0_HETP5</name>
<dbReference type="STRING" id="670386.D3BET0"/>
<dbReference type="Pfam" id="PF09807">
    <property type="entry name" value="ELP6"/>
    <property type="match status" value="2"/>
</dbReference>
<evidence type="ECO:0000256" key="2">
    <source>
        <dbReference type="ARBA" id="ARBA00008837"/>
    </source>
</evidence>
<dbReference type="InterPro" id="IPR027417">
    <property type="entry name" value="P-loop_NTPase"/>
</dbReference>
<evidence type="ECO:0000313" key="4">
    <source>
        <dbReference type="Proteomes" id="UP000001396"/>
    </source>
</evidence>
<dbReference type="InterPro" id="IPR018627">
    <property type="entry name" value="ELP6"/>
</dbReference>
<protein>
    <submittedName>
        <fullName evidence="3">UPF0405 family protein</fullName>
    </submittedName>
</protein>
<dbReference type="AlphaFoldDB" id="D3BET0"/>
<proteinExistence type="inferred from homology"/>
<reference evidence="3 4" key="1">
    <citation type="journal article" date="2011" name="Genome Res.">
        <title>Phylogeny-wide analysis of social amoeba genomes highlights ancient origins for complex intercellular communication.</title>
        <authorList>
            <person name="Heidel A.J."/>
            <person name="Lawal H.M."/>
            <person name="Felder M."/>
            <person name="Schilde C."/>
            <person name="Helps N.R."/>
            <person name="Tunggal B."/>
            <person name="Rivero F."/>
            <person name="John U."/>
            <person name="Schleicher M."/>
            <person name="Eichinger L."/>
            <person name="Platzer M."/>
            <person name="Noegel A.A."/>
            <person name="Schaap P."/>
            <person name="Gloeckner G."/>
        </authorList>
    </citation>
    <scope>NUCLEOTIDE SEQUENCE [LARGE SCALE GENOMIC DNA]</scope>
    <source>
        <strain evidence="4">ATCC 26659 / Pp 5 / PN500</strain>
    </source>
</reference>
<dbReference type="Proteomes" id="UP000001396">
    <property type="component" value="Unassembled WGS sequence"/>
</dbReference>
<accession>D3BET0</accession>
<dbReference type="RefSeq" id="XP_020432531.1">
    <property type="nucleotide sequence ID" value="XM_020578083.1"/>
</dbReference>
<dbReference type="FunCoup" id="D3BET0">
    <property type="interactions" value="5"/>
</dbReference>
<dbReference type="Gene3D" id="3.40.50.300">
    <property type="entry name" value="P-loop containing nucleotide triphosphate hydrolases"/>
    <property type="match status" value="1"/>
</dbReference>
<dbReference type="GO" id="GO:0033588">
    <property type="term" value="C:elongator holoenzyme complex"/>
    <property type="evidence" value="ECO:0007669"/>
    <property type="project" value="InterPro"/>
</dbReference>
<dbReference type="PANTHER" id="PTHR16184:SF6">
    <property type="entry name" value="ELONGATOR COMPLEX PROTEIN 6"/>
    <property type="match status" value="1"/>
</dbReference>
<comment type="caution">
    <text evidence="3">The sequence shown here is derived from an EMBL/GenBank/DDBJ whole genome shotgun (WGS) entry which is preliminary data.</text>
</comment>
<dbReference type="GeneID" id="31362726"/>
<evidence type="ECO:0000256" key="1">
    <source>
        <dbReference type="ARBA" id="ARBA00005043"/>
    </source>
</evidence>
<comment type="similarity">
    <text evidence="2">Belongs to the ELP6 family.</text>
</comment>
<dbReference type="InParanoid" id="D3BET0"/>
<evidence type="ECO:0000313" key="3">
    <source>
        <dbReference type="EMBL" id="EFA80411.1"/>
    </source>
</evidence>